<evidence type="ECO:0000256" key="5">
    <source>
        <dbReference type="ARBA" id="ARBA00022691"/>
    </source>
</evidence>
<name>A0ABT0LKE3_9GAMM</name>
<evidence type="ECO:0000256" key="3">
    <source>
        <dbReference type="ARBA" id="ARBA00022603"/>
    </source>
</evidence>
<evidence type="ECO:0000313" key="7">
    <source>
        <dbReference type="EMBL" id="MCL1127626.1"/>
    </source>
</evidence>
<dbReference type="EC" id="2.1.1.80" evidence="2"/>
<evidence type="ECO:0000256" key="1">
    <source>
        <dbReference type="ARBA" id="ARBA00001541"/>
    </source>
</evidence>
<evidence type="ECO:0000256" key="2">
    <source>
        <dbReference type="ARBA" id="ARBA00012534"/>
    </source>
</evidence>
<dbReference type="InterPro" id="IPR029063">
    <property type="entry name" value="SAM-dependent_MTases_sf"/>
</dbReference>
<dbReference type="SUPFAM" id="SSF47757">
    <property type="entry name" value="Chemotaxis receptor methyltransferase CheR, N-terminal domain"/>
    <property type="match status" value="1"/>
</dbReference>
<dbReference type="PRINTS" id="PR00996">
    <property type="entry name" value="CHERMTFRASE"/>
</dbReference>
<keyword evidence="3" id="KW-0489">Methyltransferase</keyword>
<dbReference type="InterPro" id="IPR000780">
    <property type="entry name" value="CheR_MeTrfase"/>
</dbReference>
<feature type="domain" description="CheR-type methyltransferase" evidence="6">
    <location>
        <begin position="1"/>
        <end position="295"/>
    </location>
</feature>
<dbReference type="CDD" id="cd02440">
    <property type="entry name" value="AdoMet_MTases"/>
    <property type="match status" value="1"/>
</dbReference>
<reference evidence="7 8" key="1">
    <citation type="submission" date="2022-01" db="EMBL/GenBank/DDBJ databases">
        <title>Whole genome-based taxonomy of the Shewanellaceae.</title>
        <authorList>
            <person name="Martin-Rodriguez A.J."/>
        </authorList>
    </citation>
    <scope>NUCLEOTIDE SEQUENCE [LARGE SCALE GENOMIC DNA]</scope>
    <source>
        <strain evidence="7 8">DSM 17177</strain>
    </source>
</reference>
<organism evidence="7 8">
    <name type="scientific">Shewanella surugensis</name>
    <dbReference type="NCBI Taxonomy" id="212020"/>
    <lineage>
        <taxon>Bacteria</taxon>
        <taxon>Pseudomonadati</taxon>
        <taxon>Pseudomonadota</taxon>
        <taxon>Gammaproteobacteria</taxon>
        <taxon>Alteromonadales</taxon>
        <taxon>Shewanellaceae</taxon>
        <taxon>Shewanella</taxon>
    </lineage>
</organism>
<dbReference type="PANTHER" id="PTHR24422">
    <property type="entry name" value="CHEMOTAXIS PROTEIN METHYLTRANSFERASE"/>
    <property type="match status" value="1"/>
</dbReference>
<sequence length="295" mass="33578">MPNKSLEDVEYNQFRLFLEQHSGIVLGDNKQYLVRSRLAPLMGKYNLPSLSDVVRQSMKATARQLRIEVIDAMTTNETLWFRDSYPFELLQSQLLPNYIRLGRPLKIWSAACSSGQEPYSLAMSVLEYQQIKFGGLPFGCSILATDLSPTMLGRCKLGVYDSLALGRGLSDSRKRQFFASVVEKELLELATSTRFHRGVDAGRMAIKDNVKRMVNFRAHNLLENYSLLGKFDIIFCRNVLIYFSPESKQKILRQFAAALNPKGILFLGASESISGLSDEFDMVRCHPGIYYQKRF</sequence>
<accession>A0ABT0LKE3</accession>
<evidence type="ECO:0000313" key="8">
    <source>
        <dbReference type="Proteomes" id="UP001203423"/>
    </source>
</evidence>
<dbReference type="Gene3D" id="1.10.155.10">
    <property type="entry name" value="Chemotaxis receptor methyltransferase CheR, N-terminal domain"/>
    <property type="match status" value="1"/>
</dbReference>
<comment type="catalytic activity">
    <reaction evidence="1">
        <text>L-glutamyl-[protein] + S-adenosyl-L-methionine = [protein]-L-glutamate 5-O-methyl ester + S-adenosyl-L-homocysteine</text>
        <dbReference type="Rhea" id="RHEA:24452"/>
        <dbReference type="Rhea" id="RHEA-COMP:10208"/>
        <dbReference type="Rhea" id="RHEA-COMP:10311"/>
        <dbReference type="ChEBI" id="CHEBI:29973"/>
        <dbReference type="ChEBI" id="CHEBI:57856"/>
        <dbReference type="ChEBI" id="CHEBI:59789"/>
        <dbReference type="ChEBI" id="CHEBI:82795"/>
        <dbReference type="EC" id="2.1.1.80"/>
    </reaction>
</comment>
<dbReference type="Proteomes" id="UP001203423">
    <property type="component" value="Unassembled WGS sequence"/>
</dbReference>
<dbReference type="Gene3D" id="3.40.50.150">
    <property type="entry name" value="Vaccinia Virus protein VP39"/>
    <property type="match status" value="1"/>
</dbReference>
<dbReference type="PROSITE" id="PS50123">
    <property type="entry name" value="CHER"/>
    <property type="match status" value="1"/>
</dbReference>
<dbReference type="InterPro" id="IPR050903">
    <property type="entry name" value="Bact_Chemotaxis_MeTrfase"/>
</dbReference>
<protein>
    <recommendedName>
        <fullName evidence="2">protein-glutamate O-methyltransferase</fullName>
        <ecNumber evidence="2">2.1.1.80</ecNumber>
    </recommendedName>
</protein>
<keyword evidence="8" id="KW-1185">Reference proteome</keyword>
<dbReference type="InterPro" id="IPR022642">
    <property type="entry name" value="CheR_C"/>
</dbReference>
<dbReference type="SUPFAM" id="SSF53335">
    <property type="entry name" value="S-adenosyl-L-methionine-dependent methyltransferases"/>
    <property type="match status" value="1"/>
</dbReference>
<dbReference type="InterPro" id="IPR022641">
    <property type="entry name" value="CheR_N"/>
</dbReference>
<dbReference type="PANTHER" id="PTHR24422:SF21">
    <property type="entry name" value="CHEMOTAXIS PROTEIN METHYLTRANSFERASE 1"/>
    <property type="match status" value="1"/>
</dbReference>
<dbReference type="Pfam" id="PF01739">
    <property type="entry name" value="CheR"/>
    <property type="match status" value="1"/>
</dbReference>
<gene>
    <name evidence="7" type="ORF">L2764_24925</name>
</gene>
<evidence type="ECO:0000256" key="4">
    <source>
        <dbReference type="ARBA" id="ARBA00022679"/>
    </source>
</evidence>
<comment type="caution">
    <text evidence="7">The sequence shown here is derived from an EMBL/GenBank/DDBJ whole genome shotgun (WGS) entry which is preliminary data.</text>
</comment>
<dbReference type="EMBL" id="JAKIKS010000183">
    <property type="protein sequence ID" value="MCL1127626.1"/>
    <property type="molecule type" value="Genomic_DNA"/>
</dbReference>
<evidence type="ECO:0000259" key="6">
    <source>
        <dbReference type="PROSITE" id="PS50123"/>
    </source>
</evidence>
<dbReference type="InterPro" id="IPR036804">
    <property type="entry name" value="CheR_N_sf"/>
</dbReference>
<dbReference type="Pfam" id="PF03705">
    <property type="entry name" value="CheR_N"/>
    <property type="match status" value="1"/>
</dbReference>
<proteinExistence type="predicted"/>
<keyword evidence="4" id="KW-0808">Transferase</keyword>
<dbReference type="RefSeq" id="WP_248943065.1">
    <property type="nucleotide sequence ID" value="NZ_JAKIKS010000183.1"/>
</dbReference>
<dbReference type="SMART" id="SM00138">
    <property type="entry name" value="MeTrc"/>
    <property type="match status" value="1"/>
</dbReference>
<keyword evidence="5" id="KW-0949">S-adenosyl-L-methionine</keyword>